<accession>A0A9D4GRY1</accession>
<organism evidence="1 2">
    <name type="scientific">Dreissena polymorpha</name>
    <name type="common">Zebra mussel</name>
    <name type="synonym">Mytilus polymorpha</name>
    <dbReference type="NCBI Taxonomy" id="45954"/>
    <lineage>
        <taxon>Eukaryota</taxon>
        <taxon>Metazoa</taxon>
        <taxon>Spiralia</taxon>
        <taxon>Lophotrochozoa</taxon>
        <taxon>Mollusca</taxon>
        <taxon>Bivalvia</taxon>
        <taxon>Autobranchia</taxon>
        <taxon>Heteroconchia</taxon>
        <taxon>Euheterodonta</taxon>
        <taxon>Imparidentia</taxon>
        <taxon>Neoheterodontei</taxon>
        <taxon>Myida</taxon>
        <taxon>Dreissenoidea</taxon>
        <taxon>Dreissenidae</taxon>
        <taxon>Dreissena</taxon>
    </lineage>
</organism>
<reference evidence="1" key="2">
    <citation type="submission" date="2020-11" db="EMBL/GenBank/DDBJ databases">
        <authorList>
            <person name="McCartney M.A."/>
            <person name="Auch B."/>
            <person name="Kono T."/>
            <person name="Mallez S."/>
            <person name="Becker A."/>
            <person name="Gohl D.M."/>
            <person name="Silverstein K.A.T."/>
            <person name="Koren S."/>
            <person name="Bechman K.B."/>
            <person name="Herman A."/>
            <person name="Abrahante J.E."/>
            <person name="Garbe J."/>
        </authorList>
    </citation>
    <scope>NUCLEOTIDE SEQUENCE</scope>
    <source>
        <strain evidence="1">Duluth1</strain>
        <tissue evidence="1">Whole animal</tissue>
    </source>
</reference>
<protein>
    <submittedName>
        <fullName evidence="1">Uncharacterized protein</fullName>
    </submittedName>
</protein>
<comment type="caution">
    <text evidence="1">The sequence shown here is derived from an EMBL/GenBank/DDBJ whole genome shotgun (WGS) entry which is preliminary data.</text>
</comment>
<gene>
    <name evidence="1" type="ORF">DPMN_123615</name>
</gene>
<dbReference type="EMBL" id="JAIWYP010000005">
    <property type="protein sequence ID" value="KAH3821847.1"/>
    <property type="molecule type" value="Genomic_DNA"/>
</dbReference>
<name>A0A9D4GRY1_DREPO</name>
<sequence>MKAFETNNKKTHNTFNIEFCSSIHPLEPAGAILSNGVDMTKYIRFITNTGMTDTGEQLLDPELLKLSLRCKIV</sequence>
<keyword evidence="2" id="KW-1185">Reference proteome</keyword>
<evidence type="ECO:0000313" key="2">
    <source>
        <dbReference type="Proteomes" id="UP000828390"/>
    </source>
</evidence>
<evidence type="ECO:0000313" key="1">
    <source>
        <dbReference type="EMBL" id="KAH3821847.1"/>
    </source>
</evidence>
<reference evidence="1" key="1">
    <citation type="journal article" date="2019" name="bioRxiv">
        <title>The Genome of the Zebra Mussel, Dreissena polymorpha: A Resource for Invasive Species Research.</title>
        <authorList>
            <person name="McCartney M.A."/>
            <person name="Auch B."/>
            <person name="Kono T."/>
            <person name="Mallez S."/>
            <person name="Zhang Y."/>
            <person name="Obille A."/>
            <person name="Becker A."/>
            <person name="Abrahante J.E."/>
            <person name="Garbe J."/>
            <person name="Badalamenti J.P."/>
            <person name="Herman A."/>
            <person name="Mangelson H."/>
            <person name="Liachko I."/>
            <person name="Sullivan S."/>
            <person name="Sone E.D."/>
            <person name="Koren S."/>
            <person name="Silverstein K.A.T."/>
            <person name="Beckman K.B."/>
            <person name="Gohl D.M."/>
        </authorList>
    </citation>
    <scope>NUCLEOTIDE SEQUENCE</scope>
    <source>
        <strain evidence="1">Duluth1</strain>
        <tissue evidence="1">Whole animal</tissue>
    </source>
</reference>
<proteinExistence type="predicted"/>
<dbReference type="AlphaFoldDB" id="A0A9D4GRY1"/>
<dbReference type="Proteomes" id="UP000828390">
    <property type="component" value="Unassembled WGS sequence"/>
</dbReference>